<dbReference type="Pfam" id="PF13829">
    <property type="entry name" value="DUF4191"/>
    <property type="match status" value="1"/>
</dbReference>
<dbReference type="EMBL" id="UARK01000002">
    <property type="protein sequence ID" value="SPW27693.1"/>
    <property type="molecule type" value="Genomic_DNA"/>
</dbReference>
<keyword evidence="2" id="KW-0472">Membrane</keyword>
<comment type="caution">
    <text evidence="3">The sequence shown here is derived from an EMBL/GenBank/DDBJ whole genome shotgun (WGS) entry which is preliminary data.</text>
</comment>
<evidence type="ECO:0000313" key="3">
    <source>
        <dbReference type="EMBL" id="SPW27693.1"/>
    </source>
</evidence>
<keyword evidence="2" id="KW-1133">Transmembrane helix</keyword>
<evidence type="ECO:0000256" key="2">
    <source>
        <dbReference type="SAM" id="Phobius"/>
    </source>
</evidence>
<keyword evidence="2" id="KW-0812">Transmembrane</keyword>
<dbReference type="GeneID" id="84574320"/>
<name>A0A6H9XTL3_9CORY</name>
<dbReference type="RefSeq" id="WP_005521723.1">
    <property type="nucleotide sequence ID" value="NZ_CAUOLB010000017.1"/>
</dbReference>
<feature type="region of interest" description="Disordered" evidence="1">
    <location>
        <begin position="218"/>
        <end position="257"/>
    </location>
</feature>
<proteinExistence type="predicted"/>
<dbReference type="InterPro" id="IPR025445">
    <property type="entry name" value="DUF4191"/>
</dbReference>
<dbReference type="Proteomes" id="UP000249886">
    <property type="component" value="Unassembled WGS sequence"/>
</dbReference>
<feature type="transmembrane region" description="Helical" evidence="2">
    <location>
        <begin position="66"/>
        <end position="84"/>
    </location>
</feature>
<evidence type="ECO:0000256" key="1">
    <source>
        <dbReference type="SAM" id="MobiDB-lite"/>
    </source>
</evidence>
<organism evidence="3 4">
    <name type="scientific">Corynebacterium matruchotii</name>
    <dbReference type="NCBI Taxonomy" id="43768"/>
    <lineage>
        <taxon>Bacteria</taxon>
        <taxon>Bacillati</taxon>
        <taxon>Actinomycetota</taxon>
        <taxon>Actinomycetes</taxon>
        <taxon>Mycobacteriales</taxon>
        <taxon>Corynebacteriaceae</taxon>
        <taxon>Corynebacterium</taxon>
    </lineage>
</organism>
<sequence>MAEDKNAKKEERAAKRARRKENWAQLWQAFQMQRKQDSKLVPLMLLAVIGTGVLFFLIGLLWRGQWLMLVTGLLLGVAIALWIFSRRLQNNVYNQAAGQPGAAGWALENMREGVGMAWRTKSAVAYNTQMDIVHRVIGVGGIVLVGEGEPHRLRPLFQQQQKRLRRLAPGVPINTIIVGDGEDQVPLRKLQSRLMRMERKYKKEDVHEIAARIEAMDAADQNRQGLPRGPLPKGAQAKMSGMNRRARRHAERQNKGK</sequence>
<accession>A0A6H9XTL3</accession>
<gene>
    <name evidence="3" type="ORF">NCTC10254_00969</name>
</gene>
<reference evidence="3 4" key="1">
    <citation type="submission" date="2018-06" db="EMBL/GenBank/DDBJ databases">
        <authorList>
            <consortium name="Pathogen Informatics"/>
            <person name="Doyle S."/>
        </authorList>
    </citation>
    <scope>NUCLEOTIDE SEQUENCE [LARGE SCALE GENOMIC DNA]</scope>
    <source>
        <strain evidence="3 4">NCTC10254</strain>
    </source>
</reference>
<evidence type="ECO:0000313" key="4">
    <source>
        <dbReference type="Proteomes" id="UP000249886"/>
    </source>
</evidence>
<dbReference type="AlphaFoldDB" id="A0A6H9XTL3"/>
<protein>
    <submittedName>
        <fullName evidence="3">Hypothetical membrane protein</fullName>
    </submittedName>
</protein>
<feature type="transmembrane region" description="Helical" evidence="2">
    <location>
        <begin position="40"/>
        <end position="60"/>
    </location>
</feature>